<accession>L0KDN0</accession>
<sequence>MKKYNSKDRSITKNLKIIEWLKTELLDNVSTLFKAMFNKDDEFELLDIIVKIIMSAYLLAQRLGYSFDQVDRKLEKKLNRNIDDKHQIENWYGDLSKLLEHLRKRS</sequence>
<keyword evidence="2" id="KW-1185">Reference proteome</keyword>
<dbReference type="EMBL" id="CP003359">
    <property type="protein sequence ID" value="AGB42479.1"/>
    <property type="molecule type" value="Genomic_DNA"/>
</dbReference>
<dbReference type="HOGENOM" id="CLU_163949_0_0_9"/>
<dbReference type="AlphaFoldDB" id="L0KDN0"/>
<dbReference type="OrthoDB" id="2381770at2"/>
<proteinExistence type="predicted"/>
<dbReference type="Proteomes" id="UP000010880">
    <property type="component" value="Chromosome"/>
</dbReference>
<dbReference type="GO" id="GO:0009143">
    <property type="term" value="P:nucleoside triphosphate catabolic process"/>
    <property type="evidence" value="ECO:0007669"/>
    <property type="project" value="InterPro"/>
</dbReference>
<dbReference type="InterPro" id="IPR025984">
    <property type="entry name" value="DCTPP"/>
</dbReference>
<dbReference type="GO" id="GO:0047429">
    <property type="term" value="F:nucleoside triphosphate diphosphatase activity"/>
    <property type="evidence" value="ECO:0007669"/>
    <property type="project" value="InterPro"/>
</dbReference>
<dbReference type="KEGG" id="hhl:Halha_2606"/>
<protein>
    <recommendedName>
        <fullName evidence="3">MazG-like family</fullName>
    </recommendedName>
</protein>
<dbReference type="RefSeq" id="WP_015328190.1">
    <property type="nucleotide sequence ID" value="NC_019978.1"/>
</dbReference>
<name>L0KDN0_HALHC</name>
<dbReference type="STRING" id="748449.Halha_2606"/>
<evidence type="ECO:0000313" key="2">
    <source>
        <dbReference type="Proteomes" id="UP000010880"/>
    </source>
</evidence>
<dbReference type="Pfam" id="PF12643">
    <property type="entry name" value="MazG-like"/>
    <property type="match status" value="1"/>
</dbReference>
<dbReference type="eggNOG" id="ENOG50332FJ">
    <property type="taxonomic scope" value="Bacteria"/>
</dbReference>
<evidence type="ECO:0008006" key="3">
    <source>
        <dbReference type="Google" id="ProtNLM"/>
    </source>
</evidence>
<evidence type="ECO:0000313" key="1">
    <source>
        <dbReference type="EMBL" id="AGB42479.1"/>
    </source>
</evidence>
<organism evidence="1 2">
    <name type="scientific">Halobacteroides halobius (strain ATCC 35273 / DSM 5150 / MD-1)</name>
    <dbReference type="NCBI Taxonomy" id="748449"/>
    <lineage>
        <taxon>Bacteria</taxon>
        <taxon>Bacillati</taxon>
        <taxon>Bacillota</taxon>
        <taxon>Clostridia</taxon>
        <taxon>Halanaerobiales</taxon>
        <taxon>Halobacteroidaceae</taxon>
        <taxon>Halobacteroides</taxon>
    </lineage>
</organism>
<reference evidence="2" key="1">
    <citation type="submission" date="2012-02" db="EMBL/GenBank/DDBJ databases">
        <title>The complete genome of Halobacteroides halobius DSM 5150.</title>
        <authorList>
            <person name="Lucas S."/>
            <person name="Copeland A."/>
            <person name="Lapidus A."/>
            <person name="Glavina del Rio T."/>
            <person name="Dalin E."/>
            <person name="Tice H."/>
            <person name="Bruce D."/>
            <person name="Goodwin L."/>
            <person name="Pitluck S."/>
            <person name="Peters L."/>
            <person name="Mikhailova N."/>
            <person name="Gu W."/>
            <person name="Kyrpides N."/>
            <person name="Mavromatis K."/>
            <person name="Ivanova N."/>
            <person name="Brettin T."/>
            <person name="Detter J.C."/>
            <person name="Han C."/>
            <person name="Larimer F."/>
            <person name="Land M."/>
            <person name="Hauser L."/>
            <person name="Markowitz V."/>
            <person name="Cheng J.-F."/>
            <person name="Hugenholtz P."/>
            <person name="Woyke T."/>
            <person name="Wu D."/>
            <person name="Tindall B."/>
            <person name="Pomrenke H."/>
            <person name="Brambilla E."/>
            <person name="Klenk H.-P."/>
            <person name="Eisen J.A."/>
        </authorList>
    </citation>
    <scope>NUCLEOTIDE SEQUENCE [LARGE SCALE GENOMIC DNA]</scope>
    <source>
        <strain evidence="2">ATCC 35273 / DSM 5150 / MD-1</strain>
    </source>
</reference>
<gene>
    <name evidence="1" type="ordered locus">Halha_2606</name>
</gene>